<feature type="domain" description="D-glucuronyl C5-epimerase C-terminal" evidence="2">
    <location>
        <begin position="218"/>
        <end position="411"/>
    </location>
</feature>
<accession>B9DYS9</accession>
<dbReference type="AlphaFoldDB" id="B9DYS9"/>
<evidence type="ECO:0000313" key="4">
    <source>
        <dbReference type="Proteomes" id="UP000007969"/>
    </source>
</evidence>
<sequence>MMLMKNNKINNRIIIVILTVIILTIINVYFKNSRLPSAINVYTSINNDPETILNYSKYKHSVGGYKEAIEGYEAVINNPSSSKSLKLKAQAYLILSQHGQALEPIEPIKYLEDSKAKSNEFKRTGYVFLDRVDYITTGDYFNASKETCYHESEFTHLDENGLPMVKYSDYNGGDGSFHYNPVTIAQFSLTAFGRYKNGTGTKKQFIDSIDKLLSLQSPSGAMRLDFSFKHYINNDIYKPGWVSSLAQGQAISAFVRAYQVTGDNKYLDAADKAYMFMCIPVNEGGTKDTSEDLDGTDNVFFQEYITTPKSYTLNGFIFTIIGIYDLSQTKDSIYKGDAHKMFVNCNDTLLKVIHKYDLGCMTAYDAAYITKKDQYPNMNIQYHASHIELVDAMYSITNNPIYKYYNLMWKSYVV</sequence>
<dbReference type="PANTHER" id="PTHR13174">
    <property type="entry name" value="D-GLUCURONYL C5-EPIMERASE"/>
    <property type="match status" value="1"/>
</dbReference>
<dbReference type="Gene3D" id="1.25.40.10">
    <property type="entry name" value="Tetratricopeptide repeat domain"/>
    <property type="match status" value="1"/>
</dbReference>
<dbReference type="InterPro" id="IPR011990">
    <property type="entry name" value="TPR-like_helical_dom_sf"/>
</dbReference>
<evidence type="ECO:0000256" key="1">
    <source>
        <dbReference type="SAM" id="Phobius"/>
    </source>
</evidence>
<gene>
    <name evidence="3" type="ordered locus">CKR_0353</name>
</gene>
<dbReference type="PANTHER" id="PTHR13174:SF3">
    <property type="entry name" value="D-GLUCURONYL C5-EPIMERASE"/>
    <property type="match status" value="1"/>
</dbReference>
<dbReference type="Pfam" id="PF06662">
    <property type="entry name" value="C5-epim_C"/>
    <property type="match status" value="1"/>
</dbReference>
<dbReference type="Proteomes" id="UP000007969">
    <property type="component" value="Chromosome"/>
</dbReference>
<dbReference type="InterPro" id="IPR010598">
    <property type="entry name" value="C5-epim_C"/>
</dbReference>
<protein>
    <recommendedName>
        <fullName evidence="2">D-glucuronyl C5-epimerase C-terminal domain-containing protein</fullName>
    </recommendedName>
</protein>
<dbReference type="EMBL" id="AP009049">
    <property type="protein sequence ID" value="BAH05404.1"/>
    <property type="molecule type" value="Genomic_DNA"/>
</dbReference>
<reference evidence="4" key="1">
    <citation type="submission" date="2005-09" db="EMBL/GenBank/DDBJ databases">
        <title>Complete genome sequence of Clostridium kluyveri and comparative genomics of Clostridia species.</title>
        <authorList>
            <person name="Inui M."/>
            <person name="Nonaka H."/>
            <person name="Shinoda Y."/>
            <person name="Ikenaga Y."/>
            <person name="Abe M."/>
            <person name="Naito K."/>
            <person name="Vertes A.A."/>
            <person name="Yukawa H."/>
        </authorList>
    </citation>
    <scope>NUCLEOTIDE SEQUENCE [LARGE SCALE GENOMIC DNA]</scope>
    <source>
        <strain evidence="4">NBRC 12016</strain>
    </source>
</reference>
<dbReference type="SUPFAM" id="SSF48452">
    <property type="entry name" value="TPR-like"/>
    <property type="match status" value="1"/>
</dbReference>
<feature type="transmembrane region" description="Helical" evidence="1">
    <location>
        <begin position="12"/>
        <end position="30"/>
    </location>
</feature>
<dbReference type="GO" id="GO:0005975">
    <property type="term" value="P:carbohydrate metabolic process"/>
    <property type="evidence" value="ECO:0007669"/>
    <property type="project" value="InterPro"/>
</dbReference>
<proteinExistence type="predicted"/>
<keyword evidence="1" id="KW-0812">Transmembrane</keyword>
<evidence type="ECO:0000313" key="3">
    <source>
        <dbReference type="EMBL" id="BAH05404.1"/>
    </source>
</evidence>
<dbReference type="SUPFAM" id="SSF48208">
    <property type="entry name" value="Six-hairpin glycosidases"/>
    <property type="match status" value="1"/>
</dbReference>
<name>B9DYS9_CLOK1</name>
<dbReference type="InterPro" id="IPR008928">
    <property type="entry name" value="6-hairpin_glycosidase_sf"/>
</dbReference>
<evidence type="ECO:0000259" key="2">
    <source>
        <dbReference type="Pfam" id="PF06662"/>
    </source>
</evidence>
<keyword evidence="1" id="KW-0472">Membrane</keyword>
<dbReference type="InterPro" id="IPR039721">
    <property type="entry name" value="C5-epimerase"/>
</dbReference>
<keyword evidence="1" id="KW-1133">Transmembrane helix</keyword>
<dbReference type="HOGENOM" id="CLU_057836_1_0_9"/>
<dbReference type="GO" id="GO:0015012">
    <property type="term" value="P:heparan sulfate proteoglycan biosynthetic process"/>
    <property type="evidence" value="ECO:0007669"/>
    <property type="project" value="InterPro"/>
</dbReference>
<dbReference type="KEGG" id="ckr:CKR_0353"/>
<organism evidence="3 4">
    <name type="scientific">Clostridium kluyveri (strain NBRC 12016)</name>
    <dbReference type="NCBI Taxonomy" id="583346"/>
    <lineage>
        <taxon>Bacteria</taxon>
        <taxon>Bacillati</taxon>
        <taxon>Bacillota</taxon>
        <taxon>Clostridia</taxon>
        <taxon>Eubacteriales</taxon>
        <taxon>Clostridiaceae</taxon>
        <taxon>Clostridium</taxon>
    </lineage>
</organism>
<dbReference type="GO" id="GO:0047464">
    <property type="term" value="F:heparosan-N-sulfate-glucuronate 5-epimerase activity"/>
    <property type="evidence" value="ECO:0007669"/>
    <property type="project" value="InterPro"/>
</dbReference>